<evidence type="ECO:0000313" key="1">
    <source>
        <dbReference type="EMBL" id="CAN0523224.1"/>
    </source>
</evidence>
<evidence type="ECO:0000313" key="2">
    <source>
        <dbReference type="Proteomes" id="UP001162501"/>
    </source>
</evidence>
<dbReference type="Proteomes" id="UP001162501">
    <property type="component" value="Chromosome 5"/>
</dbReference>
<name>A0AC59ZZA5_RANTA</name>
<accession>A0AC59ZZA5</accession>
<protein>
    <submittedName>
        <fullName evidence="1">Uncharacterized protein</fullName>
    </submittedName>
</protein>
<organism evidence="1 2">
    <name type="scientific">Rangifer tarandus platyrhynchus</name>
    <name type="common">Svalbard reindeer</name>
    <dbReference type="NCBI Taxonomy" id="3082113"/>
    <lineage>
        <taxon>Eukaryota</taxon>
        <taxon>Metazoa</taxon>
        <taxon>Chordata</taxon>
        <taxon>Craniata</taxon>
        <taxon>Vertebrata</taxon>
        <taxon>Euteleostomi</taxon>
        <taxon>Mammalia</taxon>
        <taxon>Eutheria</taxon>
        <taxon>Laurasiatheria</taxon>
        <taxon>Artiodactyla</taxon>
        <taxon>Ruminantia</taxon>
        <taxon>Pecora</taxon>
        <taxon>Cervidae</taxon>
        <taxon>Odocoileinae</taxon>
        <taxon>Rangifer</taxon>
    </lineage>
</organism>
<proteinExistence type="predicted"/>
<sequence length="83" mass="10156">MVPRHPVSITFEMSTGPEFQRSNKAWKFSEDPGQAQSQASLLRYCLSFVVFRHFRHSRHFRHFRLSVVSRHFRHFRHVLWFVR</sequence>
<gene>
    <name evidence="1" type="ORF">MRATA1EN22A_LOCUS23820</name>
</gene>
<reference evidence="1" key="1">
    <citation type="submission" date="2023-05" db="EMBL/GenBank/DDBJ databases">
        <authorList>
            <consortium name="ELIXIR-Norway"/>
        </authorList>
    </citation>
    <scope>NUCLEOTIDE SEQUENCE</scope>
</reference>
<dbReference type="EMBL" id="OX596089">
    <property type="protein sequence ID" value="CAN0523224.1"/>
    <property type="molecule type" value="Genomic_DNA"/>
</dbReference>
<reference evidence="1" key="2">
    <citation type="submission" date="2025-03" db="EMBL/GenBank/DDBJ databases">
        <authorList>
            <consortium name="ELIXIR-Norway"/>
            <consortium name="Elixir Norway"/>
        </authorList>
    </citation>
    <scope>NUCLEOTIDE SEQUENCE</scope>
</reference>